<feature type="domain" description="F-box" evidence="2">
    <location>
        <begin position="34"/>
        <end position="74"/>
    </location>
</feature>
<dbReference type="SUPFAM" id="SSF52058">
    <property type="entry name" value="L domain-like"/>
    <property type="match status" value="1"/>
</dbReference>
<dbReference type="AlphaFoldDB" id="A0A835H320"/>
<dbReference type="CDD" id="cd22160">
    <property type="entry name" value="F-box_AtFBL13-like"/>
    <property type="match status" value="1"/>
</dbReference>
<dbReference type="InterPro" id="IPR053781">
    <property type="entry name" value="F-box_AtFBL13-like"/>
</dbReference>
<dbReference type="InterPro" id="IPR001810">
    <property type="entry name" value="F-box_dom"/>
</dbReference>
<keyword evidence="5" id="KW-1185">Reference proteome</keyword>
<feature type="domain" description="FBD" evidence="3">
    <location>
        <begin position="386"/>
        <end position="460"/>
    </location>
</feature>
<dbReference type="SMART" id="SM00256">
    <property type="entry name" value="FBOX"/>
    <property type="match status" value="1"/>
</dbReference>
<evidence type="ECO:0008006" key="6">
    <source>
        <dbReference type="Google" id="ProtNLM"/>
    </source>
</evidence>
<evidence type="ECO:0000259" key="3">
    <source>
        <dbReference type="SMART" id="SM00579"/>
    </source>
</evidence>
<evidence type="ECO:0000259" key="2">
    <source>
        <dbReference type="SMART" id="SM00256"/>
    </source>
</evidence>
<dbReference type="OrthoDB" id="1298252at2759"/>
<name>A0A835H320_9MAGN</name>
<dbReference type="Pfam" id="PF08387">
    <property type="entry name" value="FBD"/>
    <property type="match status" value="1"/>
</dbReference>
<feature type="region of interest" description="Disordered" evidence="1">
    <location>
        <begin position="1"/>
        <end position="29"/>
    </location>
</feature>
<dbReference type="PANTHER" id="PTHR31900:SF30">
    <property type="entry name" value="SUPERFAMILY PROTEIN, PUTATIVE-RELATED"/>
    <property type="match status" value="1"/>
</dbReference>
<dbReference type="SUPFAM" id="SSF81383">
    <property type="entry name" value="F-box domain"/>
    <property type="match status" value="1"/>
</dbReference>
<accession>A0A835H320</accession>
<gene>
    <name evidence="4" type="ORF">IFM89_036165</name>
</gene>
<dbReference type="InterPro" id="IPR036047">
    <property type="entry name" value="F-box-like_dom_sf"/>
</dbReference>
<dbReference type="SMART" id="SM00579">
    <property type="entry name" value="FBD"/>
    <property type="match status" value="1"/>
</dbReference>
<comment type="caution">
    <text evidence="4">The sequence shown here is derived from an EMBL/GenBank/DDBJ whole genome shotgun (WGS) entry which is preliminary data.</text>
</comment>
<dbReference type="PANTHER" id="PTHR31900">
    <property type="entry name" value="F-BOX/RNI SUPERFAMILY PROTEIN-RELATED"/>
    <property type="match status" value="1"/>
</dbReference>
<evidence type="ECO:0000256" key="1">
    <source>
        <dbReference type="SAM" id="MobiDB-lite"/>
    </source>
</evidence>
<dbReference type="InterPro" id="IPR050232">
    <property type="entry name" value="FBL13/AtMIF1-like"/>
</dbReference>
<sequence length="460" mass="52078">MDASTSTPISKRQKLLEGHNSGASDETRDRLSSLPGKILHHILSFLPTKYAVGTSILSTSWRYIWTSVPILDICDHLLFSNERTSGDPIVMRNFMNFVDRVLLLPEVDLQKFCLTCEGDLDASRVNAWISTVIRRKVRELIIEIMLEDSLAFPRCLFSCESLKILKINFSDGLTLPTSISFPRLKVLHFHSIGFCCDESVQQVSFNCALLEEFQMEECAWLKIKTINIFAPLLKRLEINDHSTYMVAAYDCEMQIHAENLISLVLNSGLSCMYFLHNLPSIVNASVDLDSPEDYGPSVINLLREICNVKDLTLSRDLIEALFRPELSTNIPKFSNVTRLRVTGINPFNGSHLISLLCDMPDIESLNIELQNCTLGENFLTLATFPQHFLSHLKSVELSSLYRYDNELCIIKFLLQNARVLEKMTINCVAKLSADPSEQLEVCKKLLTLPRFSARSVIAFS</sequence>
<protein>
    <recommendedName>
        <fullName evidence="6">F-box domain-containing protein</fullName>
    </recommendedName>
</protein>
<feature type="compositionally biased region" description="Polar residues" evidence="1">
    <location>
        <begin position="1"/>
        <end position="10"/>
    </location>
</feature>
<evidence type="ECO:0000313" key="5">
    <source>
        <dbReference type="Proteomes" id="UP000631114"/>
    </source>
</evidence>
<dbReference type="InterPro" id="IPR006566">
    <property type="entry name" value="FBD"/>
</dbReference>
<dbReference type="EMBL" id="JADFTS010000009">
    <property type="protein sequence ID" value="KAF9590673.1"/>
    <property type="molecule type" value="Genomic_DNA"/>
</dbReference>
<evidence type="ECO:0000313" key="4">
    <source>
        <dbReference type="EMBL" id="KAF9590673.1"/>
    </source>
</evidence>
<reference evidence="4 5" key="1">
    <citation type="submission" date="2020-10" db="EMBL/GenBank/DDBJ databases">
        <title>The Coptis chinensis genome and diversification of protoberbering-type alkaloids.</title>
        <authorList>
            <person name="Wang B."/>
            <person name="Shu S."/>
            <person name="Song C."/>
            <person name="Liu Y."/>
        </authorList>
    </citation>
    <scope>NUCLEOTIDE SEQUENCE [LARGE SCALE GENOMIC DNA]</scope>
    <source>
        <strain evidence="4">HL-2020</strain>
        <tissue evidence="4">Leaf</tissue>
    </source>
</reference>
<organism evidence="4 5">
    <name type="scientific">Coptis chinensis</name>
    <dbReference type="NCBI Taxonomy" id="261450"/>
    <lineage>
        <taxon>Eukaryota</taxon>
        <taxon>Viridiplantae</taxon>
        <taxon>Streptophyta</taxon>
        <taxon>Embryophyta</taxon>
        <taxon>Tracheophyta</taxon>
        <taxon>Spermatophyta</taxon>
        <taxon>Magnoliopsida</taxon>
        <taxon>Ranunculales</taxon>
        <taxon>Ranunculaceae</taxon>
        <taxon>Coptidoideae</taxon>
        <taxon>Coptis</taxon>
    </lineage>
</organism>
<dbReference type="Pfam" id="PF00646">
    <property type="entry name" value="F-box"/>
    <property type="match status" value="1"/>
</dbReference>
<proteinExistence type="predicted"/>
<dbReference type="Proteomes" id="UP000631114">
    <property type="component" value="Unassembled WGS sequence"/>
</dbReference>